<dbReference type="PROSITE" id="PS51336">
    <property type="entry name" value="DM10"/>
    <property type="match status" value="3"/>
</dbReference>
<keyword evidence="3" id="KW-0677">Repeat</keyword>
<feature type="region of interest" description="Disordered" evidence="9">
    <location>
        <begin position="523"/>
        <end position="556"/>
    </location>
</feature>
<evidence type="ECO:0008006" key="14">
    <source>
        <dbReference type="Google" id="ProtNLM"/>
    </source>
</evidence>
<evidence type="ECO:0000259" key="11">
    <source>
        <dbReference type="PROSITE" id="PS51336"/>
    </source>
</evidence>
<dbReference type="SMART" id="SM00220">
    <property type="entry name" value="S_TKc"/>
    <property type="match status" value="1"/>
</dbReference>
<dbReference type="PROSITE" id="PS00108">
    <property type="entry name" value="PROTEIN_KINASE_ST"/>
    <property type="match status" value="1"/>
</dbReference>
<dbReference type="Pfam" id="PF06565">
    <property type="entry name" value="DM10_dom"/>
    <property type="match status" value="3"/>
</dbReference>
<dbReference type="Gene3D" id="3.30.200.20">
    <property type="entry name" value="Phosphorylase Kinase, domain 1"/>
    <property type="match status" value="1"/>
</dbReference>
<dbReference type="FunFam" id="2.30.29.170:FF:000001">
    <property type="entry name" value="EF-hand domain containing 1"/>
    <property type="match status" value="1"/>
</dbReference>
<dbReference type="SUPFAM" id="SSF56112">
    <property type="entry name" value="Protein kinase-like (PK-like)"/>
    <property type="match status" value="1"/>
</dbReference>
<dbReference type="Pfam" id="PF00069">
    <property type="entry name" value="Pkinase"/>
    <property type="match status" value="1"/>
</dbReference>
<dbReference type="FunFam" id="2.30.29.170:FF:000003">
    <property type="entry name" value="EF-hand domain (C-terminal) containing 1"/>
    <property type="match status" value="1"/>
</dbReference>
<dbReference type="GO" id="GO:0005524">
    <property type="term" value="F:ATP binding"/>
    <property type="evidence" value="ECO:0007669"/>
    <property type="project" value="UniProtKB-UniRule"/>
</dbReference>
<feature type="region of interest" description="Disordered" evidence="9">
    <location>
        <begin position="583"/>
        <end position="605"/>
    </location>
</feature>
<dbReference type="GO" id="GO:0072686">
    <property type="term" value="C:mitotic spindle"/>
    <property type="evidence" value="ECO:0007669"/>
    <property type="project" value="TreeGrafter"/>
</dbReference>
<dbReference type="AlphaFoldDB" id="A0A3M6U3I4"/>
<evidence type="ECO:0000256" key="4">
    <source>
        <dbReference type="ARBA" id="ARBA00022741"/>
    </source>
</evidence>
<evidence type="ECO:0000256" key="3">
    <source>
        <dbReference type="ARBA" id="ARBA00022737"/>
    </source>
</evidence>
<keyword evidence="2" id="KW-0963">Cytoplasm</keyword>
<dbReference type="EMBL" id="RCHS01002311">
    <property type="protein sequence ID" value="RMX48104.1"/>
    <property type="molecule type" value="Genomic_DNA"/>
</dbReference>
<dbReference type="Proteomes" id="UP000275408">
    <property type="component" value="Unassembled WGS sequence"/>
</dbReference>
<feature type="domain" description="DM10" evidence="11">
    <location>
        <begin position="87"/>
        <end position="192"/>
    </location>
</feature>
<dbReference type="GO" id="GO:0043014">
    <property type="term" value="F:alpha-tubulin binding"/>
    <property type="evidence" value="ECO:0007669"/>
    <property type="project" value="TreeGrafter"/>
</dbReference>
<dbReference type="GO" id="GO:0005930">
    <property type="term" value="C:axoneme"/>
    <property type="evidence" value="ECO:0007669"/>
    <property type="project" value="UniProtKB-SubCell"/>
</dbReference>
<dbReference type="Gene3D" id="2.30.29.170">
    <property type="match status" value="3"/>
</dbReference>
<dbReference type="GO" id="GO:0007052">
    <property type="term" value="P:mitotic spindle organization"/>
    <property type="evidence" value="ECO:0007669"/>
    <property type="project" value="TreeGrafter"/>
</dbReference>
<keyword evidence="4 8" id="KW-0547">Nucleotide-binding</keyword>
<evidence type="ECO:0000256" key="8">
    <source>
        <dbReference type="PROSITE-ProRule" id="PRU10141"/>
    </source>
</evidence>
<dbReference type="GO" id="GO:0060285">
    <property type="term" value="P:cilium-dependent cell motility"/>
    <property type="evidence" value="ECO:0007669"/>
    <property type="project" value="TreeGrafter"/>
</dbReference>
<feature type="domain" description="Protein kinase" evidence="10">
    <location>
        <begin position="715"/>
        <end position="1030"/>
    </location>
</feature>
<name>A0A3M6U3I4_POCDA</name>
<feature type="compositionally biased region" description="Polar residues" evidence="9">
    <location>
        <begin position="544"/>
        <end position="556"/>
    </location>
</feature>
<evidence type="ECO:0000256" key="6">
    <source>
        <dbReference type="ARBA" id="ARBA00023212"/>
    </source>
</evidence>
<keyword evidence="6" id="KW-0206">Cytoskeleton</keyword>
<keyword evidence="7" id="KW-0966">Cell projection</keyword>
<dbReference type="Gene3D" id="1.10.510.10">
    <property type="entry name" value="Transferase(Phosphotransferase) domain 1"/>
    <property type="match status" value="1"/>
</dbReference>
<gene>
    <name evidence="12" type="ORF">pdam_00002685</name>
</gene>
<feature type="compositionally biased region" description="Basic residues" evidence="9">
    <location>
        <begin position="641"/>
        <end position="670"/>
    </location>
</feature>
<dbReference type="CDD" id="cd14134">
    <property type="entry name" value="PKc_CLK"/>
    <property type="match status" value="1"/>
</dbReference>
<dbReference type="GO" id="GO:0000281">
    <property type="term" value="P:mitotic cytokinesis"/>
    <property type="evidence" value="ECO:0007669"/>
    <property type="project" value="TreeGrafter"/>
</dbReference>
<evidence type="ECO:0000256" key="5">
    <source>
        <dbReference type="ARBA" id="ARBA00022840"/>
    </source>
</evidence>
<dbReference type="InterPro" id="IPR008271">
    <property type="entry name" value="Ser/Thr_kinase_AS"/>
</dbReference>
<proteinExistence type="predicted"/>
<dbReference type="PANTHER" id="PTHR12086:SF9">
    <property type="entry name" value="EF-HAND DOMAIN-CONTAINING PROTEIN 1"/>
    <property type="match status" value="1"/>
</dbReference>
<evidence type="ECO:0000256" key="1">
    <source>
        <dbReference type="ARBA" id="ARBA00004430"/>
    </source>
</evidence>
<evidence type="ECO:0000256" key="7">
    <source>
        <dbReference type="ARBA" id="ARBA00023273"/>
    </source>
</evidence>
<comment type="caution">
    <text evidence="12">The sequence shown here is derived from an EMBL/GenBank/DDBJ whole genome shotgun (WGS) entry which is preliminary data.</text>
</comment>
<dbReference type="PROSITE" id="PS50011">
    <property type="entry name" value="PROTEIN_KINASE_DOM"/>
    <property type="match status" value="1"/>
</dbReference>
<protein>
    <recommendedName>
        <fullName evidence="14">Protein kinase domain-containing protein</fullName>
    </recommendedName>
</protein>
<feature type="domain" description="DM10" evidence="11">
    <location>
        <begin position="406"/>
        <end position="510"/>
    </location>
</feature>
<dbReference type="PANTHER" id="PTHR12086">
    <property type="entry name" value="EF-HAND DOMAIN C-TERMINAL CONTAINING PROTEIN"/>
    <property type="match status" value="1"/>
</dbReference>
<evidence type="ECO:0000313" key="12">
    <source>
        <dbReference type="EMBL" id="RMX48104.1"/>
    </source>
</evidence>
<dbReference type="InterPro" id="IPR017441">
    <property type="entry name" value="Protein_kinase_ATP_BS"/>
</dbReference>
<evidence type="ECO:0000259" key="10">
    <source>
        <dbReference type="PROSITE" id="PS50011"/>
    </source>
</evidence>
<dbReference type="InterPro" id="IPR011009">
    <property type="entry name" value="Kinase-like_dom_sf"/>
</dbReference>
<keyword evidence="13" id="KW-1185">Reference proteome</keyword>
<dbReference type="PROSITE" id="PS00107">
    <property type="entry name" value="PROTEIN_KINASE_ATP"/>
    <property type="match status" value="1"/>
</dbReference>
<evidence type="ECO:0000256" key="2">
    <source>
        <dbReference type="ARBA" id="ARBA00022490"/>
    </source>
</evidence>
<reference evidence="12 13" key="1">
    <citation type="journal article" date="2018" name="Sci. Rep.">
        <title>Comparative analysis of the Pocillopora damicornis genome highlights role of immune system in coral evolution.</title>
        <authorList>
            <person name="Cunning R."/>
            <person name="Bay R.A."/>
            <person name="Gillette P."/>
            <person name="Baker A.C."/>
            <person name="Traylor-Knowles N."/>
        </authorList>
    </citation>
    <scope>NUCLEOTIDE SEQUENCE [LARGE SCALE GENOMIC DNA]</scope>
    <source>
        <strain evidence="12">RSMAS</strain>
        <tissue evidence="12">Whole animal</tissue>
    </source>
</reference>
<feature type="region of interest" description="Disordered" evidence="9">
    <location>
        <begin position="623"/>
        <end position="679"/>
    </location>
</feature>
<feature type="compositionally biased region" description="Basic residues" evidence="9">
    <location>
        <begin position="590"/>
        <end position="600"/>
    </location>
</feature>
<organism evidence="12 13">
    <name type="scientific">Pocillopora damicornis</name>
    <name type="common">Cauliflower coral</name>
    <name type="synonym">Millepora damicornis</name>
    <dbReference type="NCBI Taxonomy" id="46731"/>
    <lineage>
        <taxon>Eukaryota</taxon>
        <taxon>Metazoa</taxon>
        <taxon>Cnidaria</taxon>
        <taxon>Anthozoa</taxon>
        <taxon>Hexacorallia</taxon>
        <taxon>Scleractinia</taxon>
        <taxon>Astrocoeniina</taxon>
        <taxon>Pocilloporidae</taxon>
        <taxon>Pocillopora</taxon>
    </lineage>
</organism>
<evidence type="ECO:0000256" key="9">
    <source>
        <dbReference type="SAM" id="MobiDB-lite"/>
    </source>
</evidence>
<dbReference type="InterPro" id="IPR000719">
    <property type="entry name" value="Prot_kinase_dom"/>
</dbReference>
<sequence>MALPFLPGNAFTDPTKTKFHRSQTLGWKNGYSLPKAPEIGIGGDPIPVNKLTQEELDELANLKPSLTYGQKVQAPPEDFVPAHVAFDKKVLLFFGYFKQTVHESSGEYYRVRPVKVYYYLEDDSIAVVEPVVSNSGIPQGKLIKRQRLPKNDLGEYWHWKDLNLGINVTFYGKVFHLYDCDAWTKEYMASEGIELNQPELPETDPYTESRKQPLRSYKTPSSFDKLKQFIELDRKVLRFYCVWDDRDSMFGEMRPCIIHYYLVDDTVEIREVHAANDGRDPFPVLVCRQKLPKDRTSFPSCVLELSDHEIKDWFSPRDFMVGQTLFILGRRLLLHDCDEFTKNYYRKTFGITDFTSVDVKGLPREPLPKDVPPYNGFGSLEDSLQSCLSLVPQPPKKDFIKMLENDHKVLRYAATMESFRPEDKNRRFIIYYRLADDMLTIYEPPVRNAGIIGGKFLERTHATKPGSSVDNPEFYTPADFQIGALIQIFKHRFRITDADEYVLKYLESHARIYPIDTINSIREKHGRPPTTTEELVASVPQGDTDPNLQKRQPSGTKTEYQRRFLFFDLCYFLVGAPSSDSLTVSVTKSKMPRNGRRKRSLSSGEDSLVSYYSKHRCLEREYSPVSETRHLKRGSSPIRSRERRHNRQLTRNRSRSTRRSDRKTRRHKHRNDFPDSHAKPTCVDDPGRCFSSNKDDDDGHLIYHQGDMLHSRLTDEINTLLGEGTFGKVLDCHDRKSNSYVAVKVIKNVEKYREAAKLEIKVLEKIQQRDRNGRSLCIVLLDWFNHHGHMCLVFEKMGLSVFDFMKDNNYEPYPLEQVRHISYQLLVSVKFLHDMKLSHTDLKPENMLFVNSDCNVTYNPRLKRDEREVKSSDMRLIDFGSATFDHEHHSTVVSTRHYRAPEVILELGWSYPCDMWSVGCIMFELYTGFTLFQTHENREHLAMMKRILGPIPSHMAKKSRKTKYFYKGKLDWDERSSAGRYVRENCKALKKYKRGDGETHELFFNLIEHLLEYEPDRRLSAKEAICHPFFYGMIIHSSVNRHSHSKSR</sequence>
<dbReference type="InterPro" id="IPR040193">
    <property type="entry name" value="EFHC1/EFHC2/EFHB"/>
</dbReference>
<dbReference type="InterPro" id="IPR006602">
    <property type="entry name" value="DM10_dom"/>
</dbReference>
<dbReference type="GO" id="GO:0004672">
    <property type="term" value="F:protein kinase activity"/>
    <property type="evidence" value="ECO:0007669"/>
    <property type="project" value="InterPro"/>
</dbReference>
<dbReference type="SMART" id="SM00676">
    <property type="entry name" value="DM10"/>
    <property type="match status" value="3"/>
</dbReference>
<feature type="domain" description="DM10" evidence="11">
    <location>
        <begin position="233"/>
        <end position="349"/>
    </location>
</feature>
<dbReference type="OrthoDB" id="283111at2759"/>
<dbReference type="STRING" id="46731.A0A3M6U3I4"/>
<keyword evidence="5 8" id="KW-0067">ATP-binding</keyword>
<dbReference type="FunFam" id="2.30.29.170:FF:000002">
    <property type="entry name" value="EF-hand domain (C-terminal) containing 1"/>
    <property type="match status" value="1"/>
</dbReference>
<accession>A0A3M6U3I4</accession>
<evidence type="ECO:0000313" key="13">
    <source>
        <dbReference type="Proteomes" id="UP000275408"/>
    </source>
</evidence>
<comment type="subcellular location">
    <subcellularLocation>
        <location evidence="1">Cytoplasm</location>
        <location evidence="1">Cytoskeleton</location>
        <location evidence="1">Cilium axoneme</location>
    </subcellularLocation>
</comment>
<feature type="binding site" evidence="8">
    <location>
        <position position="744"/>
    </location>
    <ligand>
        <name>ATP</name>
        <dbReference type="ChEBI" id="CHEBI:30616"/>
    </ligand>
</feature>